<keyword evidence="4" id="KW-1185">Reference proteome</keyword>
<dbReference type="GO" id="GO:0016460">
    <property type="term" value="C:myosin II complex"/>
    <property type="evidence" value="ECO:0007669"/>
    <property type="project" value="TreeGrafter"/>
</dbReference>
<dbReference type="InterPro" id="IPR002048">
    <property type="entry name" value="EF_hand_dom"/>
</dbReference>
<evidence type="ECO:0000313" key="4">
    <source>
        <dbReference type="Proteomes" id="UP001054252"/>
    </source>
</evidence>
<dbReference type="AlphaFoldDB" id="A0AAV5MDA2"/>
<dbReference type="Proteomes" id="UP001054252">
    <property type="component" value="Unassembled WGS sequence"/>
</dbReference>
<reference evidence="3 4" key="1">
    <citation type="journal article" date="2021" name="Commun. Biol.">
        <title>The genome of Shorea leprosula (Dipterocarpaceae) highlights the ecological relevance of drought in aseasonal tropical rainforests.</title>
        <authorList>
            <person name="Ng K.K.S."/>
            <person name="Kobayashi M.J."/>
            <person name="Fawcett J.A."/>
            <person name="Hatakeyama M."/>
            <person name="Paape T."/>
            <person name="Ng C.H."/>
            <person name="Ang C.C."/>
            <person name="Tnah L.H."/>
            <person name="Lee C.T."/>
            <person name="Nishiyama T."/>
            <person name="Sese J."/>
            <person name="O'Brien M.J."/>
            <person name="Copetti D."/>
            <person name="Mohd Noor M.I."/>
            <person name="Ong R.C."/>
            <person name="Putra M."/>
            <person name="Sireger I.Z."/>
            <person name="Indrioko S."/>
            <person name="Kosugi Y."/>
            <person name="Izuno A."/>
            <person name="Isagi Y."/>
            <person name="Lee S.L."/>
            <person name="Shimizu K.K."/>
        </authorList>
    </citation>
    <scope>NUCLEOTIDE SEQUENCE [LARGE SCALE GENOMIC DNA]</scope>
    <source>
        <strain evidence="3">214</strain>
    </source>
</reference>
<organism evidence="3 4">
    <name type="scientific">Rubroshorea leprosula</name>
    <dbReference type="NCBI Taxonomy" id="152421"/>
    <lineage>
        <taxon>Eukaryota</taxon>
        <taxon>Viridiplantae</taxon>
        <taxon>Streptophyta</taxon>
        <taxon>Embryophyta</taxon>
        <taxon>Tracheophyta</taxon>
        <taxon>Spermatophyta</taxon>
        <taxon>Magnoliopsida</taxon>
        <taxon>eudicotyledons</taxon>
        <taxon>Gunneridae</taxon>
        <taxon>Pentapetalae</taxon>
        <taxon>rosids</taxon>
        <taxon>malvids</taxon>
        <taxon>Malvales</taxon>
        <taxon>Dipterocarpaceae</taxon>
        <taxon>Rubroshorea</taxon>
    </lineage>
</organism>
<dbReference type="SUPFAM" id="SSF47473">
    <property type="entry name" value="EF-hand"/>
    <property type="match status" value="1"/>
</dbReference>
<sequence length="131" mass="15033">MKEAFTLFDTDGDGKIAPSKLGILMRSLGGNMTQAQLKSIIVEEKLMVPFNFPRFLDLMAKHMKPKPFDRQLRNAFKVLNKEFTGLMSMADLRHILNSIGEKLKPFEFGDIVFKKSRIFTRQPPACKKMTH</sequence>
<dbReference type="PANTHER" id="PTHR23048">
    <property type="entry name" value="MYOSIN LIGHT CHAIN 1, 3"/>
    <property type="match status" value="1"/>
</dbReference>
<dbReference type="EMBL" id="BPVZ01000208">
    <property type="protein sequence ID" value="GKV46452.1"/>
    <property type="molecule type" value="Genomic_DNA"/>
</dbReference>
<dbReference type="Pfam" id="PF13405">
    <property type="entry name" value="EF-hand_6"/>
    <property type="match status" value="1"/>
</dbReference>
<gene>
    <name evidence="3" type="ORF">SLEP1_g53436</name>
</gene>
<proteinExistence type="predicted"/>
<dbReference type="InterPro" id="IPR050230">
    <property type="entry name" value="CALM/Myosin/TropC-like"/>
</dbReference>
<feature type="domain" description="EF-hand" evidence="2">
    <location>
        <begin position="1"/>
        <end position="31"/>
    </location>
</feature>
<comment type="caution">
    <text evidence="3">The sequence shown here is derived from an EMBL/GenBank/DDBJ whole genome shotgun (WGS) entry which is preliminary data.</text>
</comment>
<dbReference type="Gene3D" id="1.10.238.10">
    <property type="entry name" value="EF-hand"/>
    <property type="match status" value="2"/>
</dbReference>
<accession>A0AAV5MDA2</accession>
<protein>
    <recommendedName>
        <fullName evidence="2">EF-hand domain-containing protein</fullName>
    </recommendedName>
</protein>
<dbReference type="PANTHER" id="PTHR23048:SF0">
    <property type="entry name" value="CALMODULIN LIKE 3"/>
    <property type="match status" value="1"/>
</dbReference>
<name>A0AAV5MDA2_9ROSI</name>
<evidence type="ECO:0000259" key="2">
    <source>
        <dbReference type="PROSITE" id="PS50222"/>
    </source>
</evidence>
<dbReference type="FunFam" id="1.10.238.10:FF:000143">
    <property type="entry name" value="probable calcium-binding protein CML13"/>
    <property type="match status" value="1"/>
</dbReference>
<keyword evidence="1" id="KW-0677">Repeat</keyword>
<dbReference type="GO" id="GO:0005509">
    <property type="term" value="F:calcium ion binding"/>
    <property type="evidence" value="ECO:0007669"/>
    <property type="project" value="InterPro"/>
</dbReference>
<dbReference type="PROSITE" id="PS50222">
    <property type="entry name" value="EF_HAND_2"/>
    <property type="match status" value="1"/>
</dbReference>
<evidence type="ECO:0000313" key="3">
    <source>
        <dbReference type="EMBL" id="GKV46452.1"/>
    </source>
</evidence>
<evidence type="ECO:0000256" key="1">
    <source>
        <dbReference type="ARBA" id="ARBA00022737"/>
    </source>
</evidence>
<dbReference type="InterPro" id="IPR011992">
    <property type="entry name" value="EF-hand-dom_pair"/>
</dbReference>